<evidence type="ECO:0008006" key="4">
    <source>
        <dbReference type="Google" id="ProtNLM"/>
    </source>
</evidence>
<evidence type="ECO:0000313" key="2">
    <source>
        <dbReference type="EMBL" id="MDQ0517584.1"/>
    </source>
</evidence>
<dbReference type="Proteomes" id="UP001223743">
    <property type="component" value="Unassembled WGS sequence"/>
</dbReference>
<accession>A0ABU0M9F2</accession>
<keyword evidence="3" id="KW-1185">Reference proteome</keyword>
<evidence type="ECO:0000313" key="3">
    <source>
        <dbReference type="Proteomes" id="UP001223743"/>
    </source>
</evidence>
<proteinExistence type="predicted"/>
<reference evidence="2 3" key="1">
    <citation type="submission" date="2023-07" db="EMBL/GenBank/DDBJ databases">
        <title>Genomic Encyclopedia of Type Strains, Phase IV (KMG-IV): sequencing the most valuable type-strain genomes for metagenomic binning, comparative biology and taxonomic classification.</title>
        <authorList>
            <person name="Goeker M."/>
        </authorList>
    </citation>
    <scope>NUCLEOTIDE SEQUENCE [LARGE SCALE GENOMIC DNA]</scope>
    <source>
        <strain evidence="2 3">B1-1</strain>
    </source>
</reference>
<protein>
    <recommendedName>
        <fullName evidence="4">Potassium channel domain-containing protein</fullName>
    </recommendedName>
</protein>
<gene>
    <name evidence="2" type="ORF">QO015_003197</name>
</gene>
<dbReference type="EMBL" id="JAUSWJ010000001">
    <property type="protein sequence ID" value="MDQ0517584.1"/>
    <property type="molecule type" value="Genomic_DNA"/>
</dbReference>
<evidence type="ECO:0000256" key="1">
    <source>
        <dbReference type="SAM" id="Phobius"/>
    </source>
</evidence>
<keyword evidence="1" id="KW-1133">Transmembrane helix</keyword>
<organism evidence="2 3">
    <name type="scientific">Kaistia geumhonensis</name>
    <dbReference type="NCBI Taxonomy" id="410839"/>
    <lineage>
        <taxon>Bacteria</taxon>
        <taxon>Pseudomonadati</taxon>
        <taxon>Pseudomonadota</taxon>
        <taxon>Alphaproteobacteria</taxon>
        <taxon>Hyphomicrobiales</taxon>
        <taxon>Kaistiaceae</taxon>
        <taxon>Kaistia</taxon>
    </lineage>
</organism>
<feature type="transmembrane region" description="Helical" evidence="1">
    <location>
        <begin position="48"/>
        <end position="70"/>
    </location>
</feature>
<feature type="transmembrane region" description="Helical" evidence="1">
    <location>
        <begin position="6"/>
        <end position="27"/>
    </location>
</feature>
<keyword evidence="1" id="KW-0472">Membrane</keyword>
<name>A0ABU0M9F2_9HYPH</name>
<feature type="transmembrane region" description="Helical" evidence="1">
    <location>
        <begin position="109"/>
        <end position="131"/>
    </location>
</feature>
<dbReference type="RefSeq" id="WP_266283048.1">
    <property type="nucleotide sequence ID" value="NZ_JAPKNF010000002.1"/>
</dbReference>
<comment type="caution">
    <text evidence="2">The sequence shown here is derived from an EMBL/GenBank/DDBJ whole genome shotgun (WGS) entry which is preliminary data.</text>
</comment>
<keyword evidence="1" id="KW-0812">Transmembrane</keyword>
<sequence length="146" mass="15236">MIVLGILSVFAVLACHWLGIFLIRSLFNATLGSFPVRRVMGAEVSFGLAIFGLVLINFADVTVCALLVMAGSQVPGSVPMNFGDAFLYAISNFTTLGLAAPEGSRVPPIAGPLIAMSGIVSFGWSTSFLVACSHAAQKWRNASGAL</sequence>